<feature type="region of interest" description="Disordered" evidence="1">
    <location>
        <begin position="1"/>
        <end position="58"/>
    </location>
</feature>
<accession>A0ABR3SGC8</accession>
<sequence>MSPKHEGRVKYPKPILKHRRQDRKPSPKAEAEPEPPPLPARPNEANPSIRNHSRKARRLLRKIKEDQSPVASFFGMAKLRGSAADLHKLLKEEGNVRTGERDIRRLFKGDSKKWKTLLQTDAELPEKTVQAKTEFVSINNQFNKIVVSPLEKTFKSHGRSKPDYDHLRKQAELLLGQAKEARRSLKKAVKDARKRNSASLDPSPPQFDIRGSYRRKHSKRYSRPRQSY</sequence>
<comment type="caution">
    <text evidence="2">The sequence shown here is derived from an EMBL/GenBank/DDBJ whole genome shotgun (WGS) entry which is preliminary data.</text>
</comment>
<protein>
    <submittedName>
        <fullName evidence="2">Uncharacterized protein</fullName>
    </submittedName>
</protein>
<evidence type="ECO:0000313" key="3">
    <source>
        <dbReference type="Proteomes" id="UP001521116"/>
    </source>
</evidence>
<proteinExistence type="predicted"/>
<evidence type="ECO:0000256" key="1">
    <source>
        <dbReference type="SAM" id="MobiDB-lite"/>
    </source>
</evidence>
<organism evidence="2 3">
    <name type="scientific">Neofusicoccum ribis</name>
    <dbReference type="NCBI Taxonomy" id="45134"/>
    <lineage>
        <taxon>Eukaryota</taxon>
        <taxon>Fungi</taxon>
        <taxon>Dikarya</taxon>
        <taxon>Ascomycota</taxon>
        <taxon>Pezizomycotina</taxon>
        <taxon>Dothideomycetes</taxon>
        <taxon>Dothideomycetes incertae sedis</taxon>
        <taxon>Botryosphaeriales</taxon>
        <taxon>Botryosphaeriaceae</taxon>
        <taxon>Neofusicoccum</taxon>
    </lineage>
</organism>
<name>A0ABR3SGC8_9PEZI</name>
<feature type="compositionally biased region" description="Basic residues" evidence="1">
    <location>
        <begin position="212"/>
        <end position="228"/>
    </location>
</feature>
<keyword evidence="3" id="KW-1185">Reference proteome</keyword>
<evidence type="ECO:0000313" key="2">
    <source>
        <dbReference type="EMBL" id="KAL1620200.1"/>
    </source>
</evidence>
<gene>
    <name evidence="2" type="ORF">SLS56_009791</name>
</gene>
<dbReference type="EMBL" id="JAJVDC020000173">
    <property type="protein sequence ID" value="KAL1620200.1"/>
    <property type="molecule type" value="Genomic_DNA"/>
</dbReference>
<dbReference type="Proteomes" id="UP001521116">
    <property type="component" value="Unassembled WGS sequence"/>
</dbReference>
<feature type="region of interest" description="Disordered" evidence="1">
    <location>
        <begin position="184"/>
        <end position="228"/>
    </location>
</feature>
<reference evidence="2 3" key="1">
    <citation type="submission" date="2024-02" db="EMBL/GenBank/DDBJ databases">
        <title>De novo assembly and annotation of 12 fungi associated with fruit tree decline syndrome in Ontario, Canada.</title>
        <authorList>
            <person name="Sulman M."/>
            <person name="Ellouze W."/>
            <person name="Ilyukhin E."/>
        </authorList>
    </citation>
    <scope>NUCLEOTIDE SEQUENCE [LARGE SCALE GENOMIC DNA]</scope>
    <source>
        <strain evidence="2 3">M1-105</strain>
    </source>
</reference>